<reference evidence="1 2" key="1">
    <citation type="submission" date="2019-12" db="EMBL/GenBank/DDBJ databases">
        <title>Microbes associate with the intestines of laboratory mice.</title>
        <authorList>
            <person name="Navarre W."/>
            <person name="Wong E."/>
        </authorList>
    </citation>
    <scope>NUCLEOTIDE SEQUENCE [LARGE SCALE GENOMIC DNA]</scope>
    <source>
        <strain evidence="1 2">NM51_B2-22</strain>
    </source>
</reference>
<evidence type="ECO:0000313" key="2">
    <source>
        <dbReference type="Proteomes" id="UP000461595"/>
    </source>
</evidence>
<dbReference type="RefSeq" id="WP_160332963.1">
    <property type="nucleotide sequence ID" value="NZ_WSRS01000047.1"/>
</dbReference>
<dbReference type="Proteomes" id="UP000461595">
    <property type="component" value="Unassembled WGS sequence"/>
</dbReference>
<dbReference type="AlphaFoldDB" id="A0A7X3G912"/>
<sequence>MDRIREGIQRGVVDNVAVSEQVCEKHGTAMIKLKKPQQVRGEESPRDIDHFCI</sequence>
<accession>A0A7X3G912</accession>
<comment type="caution">
    <text evidence="1">The sequence shown here is derived from an EMBL/GenBank/DDBJ whole genome shotgun (WGS) entry which is preliminary data.</text>
</comment>
<gene>
    <name evidence="1" type="ORF">E5983_05915</name>
</gene>
<organism evidence="1 2">
    <name type="scientific">Streptococcus danieliae</name>
    <dbReference type="NCBI Taxonomy" id="747656"/>
    <lineage>
        <taxon>Bacteria</taxon>
        <taxon>Bacillati</taxon>
        <taxon>Bacillota</taxon>
        <taxon>Bacilli</taxon>
        <taxon>Lactobacillales</taxon>
        <taxon>Streptococcaceae</taxon>
        <taxon>Streptococcus</taxon>
    </lineage>
</organism>
<evidence type="ECO:0000313" key="1">
    <source>
        <dbReference type="EMBL" id="MVX59177.1"/>
    </source>
</evidence>
<protein>
    <submittedName>
        <fullName evidence="1">Uncharacterized protein</fullName>
    </submittedName>
</protein>
<proteinExistence type="predicted"/>
<name>A0A7X3G912_9STRE</name>
<dbReference type="EMBL" id="WSRS01000047">
    <property type="protein sequence ID" value="MVX59177.1"/>
    <property type="molecule type" value="Genomic_DNA"/>
</dbReference>